<dbReference type="STRING" id="314285.KT71_15701"/>
<dbReference type="Gene3D" id="3.30.1540.10">
    <property type="entry name" value="formyl-coa transferase, domain 3"/>
    <property type="match status" value="1"/>
</dbReference>
<dbReference type="InterPro" id="IPR003673">
    <property type="entry name" value="CoA-Trfase_fam_III"/>
</dbReference>
<dbReference type="OrthoDB" id="9058532at2"/>
<dbReference type="Proteomes" id="UP000019205">
    <property type="component" value="Chromosome"/>
</dbReference>
<dbReference type="GO" id="GO:0008410">
    <property type="term" value="F:CoA-transferase activity"/>
    <property type="evidence" value="ECO:0007669"/>
    <property type="project" value="TreeGrafter"/>
</dbReference>
<dbReference type="InterPro" id="IPR050483">
    <property type="entry name" value="CoA-transferase_III_domain"/>
</dbReference>
<dbReference type="EMBL" id="AAOA02000001">
    <property type="protein sequence ID" value="EAQ99128.1"/>
    <property type="molecule type" value="Genomic_DNA"/>
</dbReference>
<protein>
    <submittedName>
        <fullName evidence="2">Putative acyl-CoA transferase/carnitine dehydratase</fullName>
    </submittedName>
</protein>
<evidence type="ECO:0000313" key="3">
    <source>
        <dbReference type="Proteomes" id="UP000019205"/>
    </source>
</evidence>
<comment type="caution">
    <text evidence="2">The sequence shown here is derived from an EMBL/GenBank/DDBJ whole genome shotgun (WGS) entry which is preliminary data.</text>
</comment>
<dbReference type="PANTHER" id="PTHR48207:SF4">
    <property type="entry name" value="BLL6097 PROTEIN"/>
    <property type="match status" value="1"/>
</dbReference>
<keyword evidence="1 2" id="KW-0808">Transferase</keyword>
<sequence>MKQILHGIRVLDFGRYIAGPFCATLLADLGADVIRIEKPRGGEDRYTVPVSDDGEGAYYLQLGRNKRGMTLNPTTEEGRGIVKRLVETADVVVANLPFPALKKLGLDYETLKEIKPDIILTTGSAFGSTGPYAARGGFDTVAQAMSGSMYLNGTPGSPGKSFAPYADFGTASLSAFGTLAAILHRNKTGEGQMVEGSLLGTALTFNNAALMEEAILEQGREGTGMRGQYNAPTDTFATRDGWVTVQVVGAGLFKRWATLMDETSWLEDPRFATDQSRGDHGEIIGERMAAWCAERNSEAVLSELAAAGIPCGELLSPRETLNNEQVVDAGMFQAVDYPGLSKPAPIADHPLRYSATPAGTFRRAPRLGEHTQDILTELGYDADSISKLQAEGVI</sequence>
<dbReference type="PANTHER" id="PTHR48207">
    <property type="entry name" value="SUCCINATE--HYDROXYMETHYLGLUTARATE COA-TRANSFERASE"/>
    <property type="match status" value="1"/>
</dbReference>
<dbReference type="SUPFAM" id="SSF89796">
    <property type="entry name" value="CoA-transferase family III (CaiB/BaiF)"/>
    <property type="match status" value="1"/>
</dbReference>
<reference evidence="2 3" key="1">
    <citation type="journal article" date="2007" name="Proc. Natl. Acad. Sci. U.S.A.">
        <title>Characterization of a marine gammaproteobacterium capable of aerobic anoxygenic photosynthesis.</title>
        <authorList>
            <person name="Fuchs B.M."/>
            <person name="Spring S."/>
            <person name="Teeling H."/>
            <person name="Quast C."/>
            <person name="Wulf J."/>
            <person name="Schattenhofer M."/>
            <person name="Yan S."/>
            <person name="Ferriera S."/>
            <person name="Johnson J."/>
            <person name="Glockner F.O."/>
            <person name="Amann R."/>
        </authorList>
    </citation>
    <scope>NUCLEOTIDE SEQUENCE [LARGE SCALE GENOMIC DNA]</scope>
    <source>
        <strain evidence="2">KT71</strain>
    </source>
</reference>
<evidence type="ECO:0000256" key="1">
    <source>
        <dbReference type="ARBA" id="ARBA00022679"/>
    </source>
</evidence>
<dbReference type="Gene3D" id="3.40.50.10540">
    <property type="entry name" value="Crotonobetainyl-coa:carnitine coa-transferase, domain 1"/>
    <property type="match status" value="1"/>
</dbReference>
<name>A4A361_9GAMM</name>
<accession>A4A361</accession>
<gene>
    <name evidence="2" type="ORF">KT71_15701</name>
</gene>
<organism evidence="2 3">
    <name type="scientific">Congregibacter litoralis KT71</name>
    <dbReference type="NCBI Taxonomy" id="314285"/>
    <lineage>
        <taxon>Bacteria</taxon>
        <taxon>Pseudomonadati</taxon>
        <taxon>Pseudomonadota</taxon>
        <taxon>Gammaproteobacteria</taxon>
        <taxon>Cellvibrionales</taxon>
        <taxon>Halieaceae</taxon>
        <taxon>Congregibacter</taxon>
    </lineage>
</organism>
<reference evidence="2 3" key="2">
    <citation type="journal article" date="2009" name="PLoS ONE">
        <title>The photosynthetic apparatus and its regulation in the aerobic gammaproteobacterium Congregibacter litoralis gen. nov., sp. nov.</title>
        <authorList>
            <person name="Spring S."/>
            <person name="Lunsdorf H."/>
            <person name="Fuchs B.M."/>
            <person name="Tindall B.J."/>
        </authorList>
    </citation>
    <scope>NUCLEOTIDE SEQUENCE [LARGE SCALE GENOMIC DNA]</scope>
    <source>
        <strain evidence="2">KT71</strain>
    </source>
</reference>
<proteinExistence type="predicted"/>
<keyword evidence="3" id="KW-1185">Reference proteome</keyword>
<dbReference type="InterPro" id="IPR023606">
    <property type="entry name" value="CoA-Trfase_III_dom_1_sf"/>
</dbReference>
<dbReference type="InterPro" id="IPR044855">
    <property type="entry name" value="CoA-Trfase_III_dom3_sf"/>
</dbReference>
<dbReference type="RefSeq" id="WP_008295574.1">
    <property type="nucleotide sequence ID" value="NZ_CM002299.1"/>
</dbReference>
<dbReference type="AlphaFoldDB" id="A4A361"/>
<dbReference type="Pfam" id="PF02515">
    <property type="entry name" value="CoA_transf_3"/>
    <property type="match status" value="1"/>
</dbReference>
<dbReference type="eggNOG" id="COG1804">
    <property type="taxonomic scope" value="Bacteria"/>
</dbReference>
<evidence type="ECO:0000313" key="2">
    <source>
        <dbReference type="EMBL" id="EAQ99128.1"/>
    </source>
</evidence>
<dbReference type="HOGENOM" id="CLU_033975_0_0_6"/>